<dbReference type="OrthoDB" id="7376058at2"/>
<sequence length="118" mass="12397">MADVESKPRFLQGAFPFVGKGFETAVPISPALRYTVPPGAVAQPVYLRAGNSSGELACVVLMRDGLPMRYFPVGAKDATHVSLRIVEDLEAGTVLELCLQAPDGVAGTVVVDLGLVEV</sequence>
<dbReference type="EMBL" id="RJKE01000001">
    <property type="protein sequence ID" value="ROO85518.1"/>
    <property type="molecule type" value="Genomic_DNA"/>
</dbReference>
<protein>
    <recommendedName>
        <fullName evidence="3">Molybdopterin oxidoreductase</fullName>
    </recommendedName>
</protein>
<organism evidence="1 2">
    <name type="scientific">Actinocorallia herbida</name>
    <dbReference type="NCBI Taxonomy" id="58109"/>
    <lineage>
        <taxon>Bacteria</taxon>
        <taxon>Bacillati</taxon>
        <taxon>Actinomycetota</taxon>
        <taxon>Actinomycetes</taxon>
        <taxon>Streptosporangiales</taxon>
        <taxon>Thermomonosporaceae</taxon>
        <taxon>Actinocorallia</taxon>
    </lineage>
</organism>
<gene>
    <name evidence="1" type="ORF">EDD29_3063</name>
</gene>
<dbReference type="AlphaFoldDB" id="A0A3N1CXS0"/>
<accession>A0A3N1CXS0</accession>
<reference evidence="1 2" key="1">
    <citation type="submission" date="2018-11" db="EMBL/GenBank/DDBJ databases">
        <title>Sequencing the genomes of 1000 actinobacteria strains.</title>
        <authorList>
            <person name="Klenk H.-P."/>
        </authorList>
    </citation>
    <scope>NUCLEOTIDE SEQUENCE [LARGE SCALE GENOMIC DNA]</scope>
    <source>
        <strain evidence="1 2">DSM 44254</strain>
    </source>
</reference>
<keyword evidence="2" id="KW-1185">Reference proteome</keyword>
<name>A0A3N1CXS0_9ACTN</name>
<dbReference type="RefSeq" id="WP_123665019.1">
    <property type="nucleotide sequence ID" value="NZ_RJKE01000001.1"/>
</dbReference>
<evidence type="ECO:0000313" key="2">
    <source>
        <dbReference type="Proteomes" id="UP000272400"/>
    </source>
</evidence>
<dbReference type="Proteomes" id="UP000272400">
    <property type="component" value="Unassembled WGS sequence"/>
</dbReference>
<evidence type="ECO:0008006" key="3">
    <source>
        <dbReference type="Google" id="ProtNLM"/>
    </source>
</evidence>
<proteinExistence type="predicted"/>
<evidence type="ECO:0000313" key="1">
    <source>
        <dbReference type="EMBL" id="ROO85518.1"/>
    </source>
</evidence>
<comment type="caution">
    <text evidence="1">The sequence shown here is derived from an EMBL/GenBank/DDBJ whole genome shotgun (WGS) entry which is preliminary data.</text>
</comment>